<proteinExistence type="predicted"/>
<reference evidence="3" key="1">
    <citation type="submission" date="2013-01" db="EMBL/GenBank/DDBJ databases">
        <title>Genome assembly of Mariniradius saccharolyticus AK6.</title>
        <authorList>
            <person name="Vaidya B."/>
            <person name="Khatri I."/>
            <person name="Tanuku N.R.S."/>
            <person name="Subramanian S."/>
            <person name="Pinnaka A."/>
        </authorList>
    </citation>
    <scope>NUCLEOTIDE SEQUENCE [LARGE SCALE GENOMIC DNA]</scope>
    <source>
        <strain evidence="3">AK6</strain>
    </source>
</reference>
<dbReference type="OrthoDB" id="880459at2"/>
<comment type="caution">
    <text evidence="3">The sequence shown here is derived from an EMBL/GenBank/DDBJ whole genome shotgun (WGS) entry which is preliminary data.</text>
</comment>
<name>M7XK89_9BACT</name>
<feature type="chain" id="PRO_5004087915" description="DUF306 domain-containing protein" evidence="1">
    <location>
        <begin position="24"/>
        <end position="143"/>
    </location>
</feature>
<keyword evidence="4" id="KW-1185">Reference proteome</keyword>
<gene>
    <name evidence="3" type="ORF">C943_03240</name>
</gene>
<evidence type="ECO:0000313" key="3">
    <source>
        <dbReference type="EMBL" id="EMS34918.1"/>
    </source>
</evidence>
<dbReference type="STRING" id="1239962.C943_03240"/>
<evidence type="ECO:0000256" key="1">
    <source>
        <dbReference type="SAM" id="SignalP"/>
    </source>
</evidence>
<dbReference type="InterPro" id="IPR038670">
    <property type="entry name" value="HslJ-like_sf"/>
</dbReference>
<feature type="signal peptide" evidence="1">
    <location>
        <begin position="1"/>
        <end position="23"/>
    </location>
</feature>
<sequence length="143" mass="14996">MKKYSSILMLVVFLSFSSCSSLGGLNPLSLLTGNNWVLNSLMGNALDPSKLLGKIPSLSFLDGGKLAGNTGCNNFNGKFALDGKNLSLDPGAMTKMACAGDAGKMETDFLGALAQVKNLKVGKDKLTLMDGAKELMSFIPQAK</sequence>
<dbReference type="PROSITE" id="PS51257">
    <property type="entry name" value="PROKAR_LIPOPROTEIN"/>
    <property type="match status" value="1"/>
</dbReference>
<dbReference type="PANTHER" id="PTHR35535">
    <property type="entry name" value="HEAT SHOCK PROTEIN HSLJ"/>
    <property type="match status" value="1"/>
</dbReference>
<dbReference type="InterPro" id="IPR053147">
    <property type="entry name" value="Hsp_HslJ-like"/>
</dbReference>
<evidence type="ECO:0000313" key="4">
    <source>
        <dbReference type="Proteomes" id="UP000010953"/>
    </source>
</evidence>
<dbReference type="PANTHER" id="PTHR35535:SF1">
    <property type="entry name" value="HEAT SHOCK PROTEIN HSLJ"/>
    <property type="match status" value="1"/>
</dbReference>
<dbReference type="EMBL" id="AMZY02000004">
    <property type="protein sequence ID" value="EMS34918.1"/>
    <property type="molecule type" value="Genomic_DNA"/>
</dbReference>
<protein>
    <recommendedName>
        <fullName evidence="2">DUF306 domain-containing protein</fullName>
    </recommendedName>
</protein>
<dbReference type="AlphaFoldDB" id="M7XK89"/>
<dbReference type="eggNOG" id="COG3187">
    <property type="taxonomic scope" value="Bacteria"/>
</dbReference>
<feature type="domain" description="DUF306" evidence="2">
    <location>
        <begin position="31"/>
        <end position="138"/>
    </location>
</feature>
<organism evidence="3 4">
    <name type="scientific">Mariniradius saccharolyticus AK6</name>
    <dbReference type="NCBI Taxonomy" id="1239962"/>
    <lineage>
        <taxon>Bacteria</taxon>
        <taxon>Pseudomonadati</taxon>
        <taxon>Bacteroidota</taxon>
        <taxon>Cytophagia</taxon>
        <taxon>Cytophagales</taxon>
        <taxon>Cyclobacteriaceae</taxon>
        <taxon>Mariniradius</taxon>
    </lineage>
</organism>
<dbReference type="Pfam" id="PF03724">
    <property type="entry name" value="META"/>
    <property type="match status" value="1"/>
</dbReference>
<dbReference type="Gene3D" id="2.40.128.270">
    <property type="match status" value="1"/>
</dbReference>
<dbReference type="InterPro" id="IPR005184">
    <property type="entry name" value="DUF306_Meta_HslJ"/>
</dbReference>
<keyword evidence="1" id="KW-0732">Signal</keyword>
<dbReference type="RefSeq" id="WP_008624014.1">
    <property type="nucleotide sequence ID" value="NZ_AMZY02000004.1"/>
</dbReference>
<dbReference type="Proteomes" id="UP000010953">
    <property type="component" value="Unassembled WGS sequence"/>
</dbReference>
<evidence type="ECO:0000259" key="2">
    <source>
        <dbReference type="Pfam" id="PF03724"/>
    </source>
</evidence>
<accession>M7XK89</accession>
<dbReference type="InParanoid" id="M7XK89"/>